<gene>
    <name evidence="2" type="ORF">C2G38_1514714</name>
</gene>
<comment type="caution">
    <text evidence="2">The sequence shown here is derived from an EMBL/GenBank/DDBJ whole genome shotgun (WGS) entry which is preliminary data.</text>
</comment>
<sequence>MSIMQRLTFFLLVVSFCLMGITPFVPGTEAFEVLILPLFGNNYDVCSVWMEDPNQNFITYIPQGLNNHDDYYKFYCGGHMSQYGDSGVTRQNEIVTLQTLDNTTTYTICFRIQQDTPYFYCSDVGFTDNTCLVFMGYDHNSWEVKNLGYGECKFLRDGPPNPSQSNDQNVDKDASNIIAIKNLPVKKVHL</sequence>
<keyword evidence="3" id="KW-1185">Reference proteome</keyword>
<organism evidence="2 3">
    <name type="scientific">Gigaspora rosea</name>
    <dbReference type="NCBI Taxonomy" id="44941"/>
    <lineage>
        <taxon>Eukaryota</taxon>
        <taxon>Fungi</taxon>
        <taxon>Fungi incertae sedis</taxon>
        <taxon>Mucoromycota</taxon>
        <taxon>Glomeromycotina</taxon>
        <taxon>Glomeromycetes</taxon>
        <taxon>Diversisporales</taxon>
        <taxon>Gigasporaceae</taxon>
        <taxon>Gigaspora</taxon>
    </lineage>
</organism>
<dbReference type="AlphaFoldDB" id="A0A397W2E0"/>
<name>A0A397W2E0_9GLOM</name>
<evidence type="ECO:0000313" key="3">
    <source>
        <dbReference type="Proteomes" id="UP000266673"/>
    </source>
</evidence>
<feature type="chain" id="PRO_5017393090" evidence="1">
    <location>
        <begin position="31"/>
        <end position="190"/>
    </location>
</feature>
<feature type="signal peptide" evidence="1">
    <location>
        <begin position="1"/>
        <end position="30"/>
    </location>
</feature>
<dbReference type="OrthoDB" id="2303408at2759"/>
<accession>A0A397W2E0</accession>
<evidence type="ECO:0000313" key="2">
    <source>
        <dbReference type="EMBL" id="RIB28368.1"/>
    </source>
</evidence>
<protein>
    <submittedName>
        <fullName evidence="2">Uncharacterized protein</fullName>
    </submittedName>
</protein>
<dbReference type="Proteomes" id="UP000266673">
    <property type="component" value="Unassembled WGS sequence"/>
</dbReference>
<proteinExistence type="predicted"/>
<evidence type="ECO:0000256" key="1">
    <source>
        <dbReference type="SAM" id="SignalP"/>
    </source>
</evidence>
<dbReference type="EMBL" id="QKWP01000068">
    <property type="protein sequence ID" value="RIB28368.1"/>
    <property type="molecule type" value="Genomic_DNA"/>
</dbReference>
<reference evidence="2 3" key="1">
    <citation type="submission" date="2018-06" db="EMBL/GenBank/DDBJ databases">
        <title>Comparative genomics reveals the genomic features of Rhizophagus irregularis, R. cerebriforme, R. diaphanum and Gigaspora rosea, and their symbiotic lifestyle signature.</title>
        <authorList>
            <person name="Morin E."/>
            <person name="San Clemente H."/>
            <person name="Chen E.C.H."/>
            <person name="De La Providencia I."/>
            <person name="Hainaut M."/>
            <person name="Kuo A."/>
            <person name="Kohler A."/>
            <person name="Murat C."/>
            <person name="Tang N."/>
            <person name="Roy S."/>
            <person name="Loubradou J."/>
            <person name="Henrissat B."/>
            <person name="Grigoriev I.V."/>
            <person name="Corradi N."/>
            <person name="Roux C."/>
            <person name="Martin F.M."/>
        </authorList>
    </citation>
    <scope>NUCLEOTIDE SEQUENCE [LARGE SCALE GENOMIC DNA]</scope>
    <source>
        <strain evidence="2 3">DAOM 194757</strain>
    </source>
</reference>
<keyword evidence="1" id="KW-0732">Signal</keyword>